<comment type="pathway">
    <text evidence="2 9">Glycan metabolism; pectin degradation; 2-dehydro-3-deoxy-D-gluconate from pectin: step 1/5.</text>
</comment>
<keyword evidence="12" id="KW-1185">Reference proteome</keyword>
<feature type="signal peptide" evidence="9">
    <location>
        <begin position="1"/>
        <end position="26"/>
    </location>
</feature>
<comment type="subcellular location">
    <subcellularLocation>
        <location evidence="1">Secreted</location>
        <location evidence="1">Cell wall</location>
    </subcellularLocation>
</comment>
<keyword evidence="7 9" id="KW-0063">Aspartyl esterase</keyword>
<dbReference type="AlphaFoldDB" id="A0A2C9VHT4"/>
<dbReference type="InterPro" id="IPR011050">
    <property type="entry name" value="Pectin_lyase_fold/virulence"/>
</dbReference>
<evidence type="ECO:0000256" key="1">
    <source>
        <dbReference type="ARBA" id="ARBA00004191"/>
    </source>
</evidence>
<keyword evidence="5" id="KW-0964">Secreted</keyword>
<comment type="similarity">
    <text evidence="3">In the N-terminal section; belongs to the PMEI family.</text>
</comment>
<comment type="catalytic activity">
    <reaction evidence="9">
        <text>[(1-&gt;4)-alpha-D-galacturonosyl methyl ester](n) + n H2O = [(1-&gt;4)-alpha-D-galacturonosyl](n) + n methanol + n H(+)</text>
        <dbReference type="Rhea" id="RHEA:22380"/>
        <dbReference type="Rhea" id="RHEA-COMP:14570"/>
        <dbReference type="Rhea" id="RHEA-COMP:14573"/>
        <dbReference type="ChEBI" id="CHEBI:15377"/>
        <dbReference type="ChEBI" id="CHEBI:15378"/>
        <dbReference type="ChEBI" id="CHEBI:17790"/>
        <dbReference type="ChEBI" id="CHEBI:140522"/>
        <dbReference type="ChEBI" id="CHEBI:140523"/>
        <dbReference type="EC" id="3.1.1.11"/>
    </reaction>
</comment>
<dbReference type="InterPro" id="IPR012334">
    <property type="entry name" value="Pectin_lyas_fold"/>
</dbReference>
<evidence type="ECO:0000256" key="5">
    <source>
        <dbReference type="ARBA" id="ARBA00022512"/>
    </source>
</evidence>
<dbReference type="InterPro" id="IPR033131">
    <property type="entry name" value="Pectinesterase_Asp_AS"/>
</dbReference>
<dbReference type="Proteomes" id="UP000091857">
    <property type="component" value="Chromosome 8"/>
</dbReference>
<dbReference type="InterPro" id="IPR006501">
    <property type="entry name" value="Pectinesterase_inhib_dom"/>
</dbReference>
<gene>
    <name evidence="11" type="ORF">MANES_08G115400v8</name>
</gene>
<evidence type="ECO:0000313" key="12">
    <source>
        <dbReference type="Proteomes" id="UP000091857"/>
    </source>
</evidence>
<feature type="domain" description="Pectinesterase inhibitor" evidence="10">
    <location>
        <begin position="30"/>
        <end position="184"/>
    </location>
</feature>
<keyword evidence="5" id="KW-0134">Cell wall</keyword>
<dbReference type="EC" id="3.1.1.11" evidence="9"/>
<dbReference type="OMA" id="TEMTHAG"/>
<dbReference type="InterPro" id="IPR000070">
    <property type="entry name" value="Pectinesterase_cat"/>
</dbReference>
<dbReference type="GO" id="GO:0030599">
    <property type="term" value="F:pectinesterase activity"/>
    <property type="evidence" value="ECO:0000318"/>
    <property type="project" value="GO_Central"/>
</dbReference>
<dbReference type="GO" id="GO:0045490">
    <property type="term" value="P:pectin catabolic process"/>
    <property type="evidence" value="ECO:0007669"/>
    <property type="project" value="UniProtKB-UniRule"/>
</dbReference>
<evidence type="ECO:0000256" key="4">
    <source>
        <dbReference type="ARBA" id="ARBA00007786"/>
    </source>
</evidence>
<organism evidence="11 12">
    <name type="scientific">Manihot esculenta</name>
    <name type="common">Cassava</name>
    <name type="synonym">Jatropha manihot</name>
    <dbReference type="NCBI Taxonomy" id="3983"/>
    <lineage>
        <taxon>Eukaryota</taxon>
        <taxon>Viridiplantae</taxon>
        <taxon>Streptophyta</taxon>
        <taxon>Embryophyta</taxon>
        <taxon>Tracheophyta</taxon>
        <taxon>Spermatophyta</taxon>
        <taxon>Magnoliopsida</taxon>
        <taxon>eudicotyledons</taxon>
        <taxon>Gunneridae</taxon>
        <taxon>Pentapetalae</taxon>
        <taxon>rosids</taxon>
        <taxon>fabids</taxon>
        <taxon>Malpighiales</taxon>
        <taxon>Euphorbiaceae</taxon>
        <taxon>Crotonoideae</taxon>
        <taxon>Manihoteae</taxon>
        <taxon>Manihot</taxon>
    </lineage>
</organism>
<dbReference type="SUPFAM" id="SSF101148">
    <property type="entry name" value="Plant invertase/pectin methylesterase inhibitor"/>
    <property type="match status" value="1"/>
</dbReference>
<feature type="chain" id="PRO_5011827521" description="Pectinesterase" evidence="9">
    <location>
        <begin position="27"/>
        <end position="557"/>
    </location>
</feature>
<evidence type="ECO:0000256" key="8">
    <source>
        <dbReference type="PROSITE-ProRule" id="PRU10040"/>
    </source>
</evidence>
<dbReference type="Pfam" id="PF01095">
    <property type="entry name" value="Pectinesterase"/>
    <property type="match status" value="1"/>
</dbReference>
<accession>A0A2C9VHT4</accession>
<dbReference type="Gene3D" id="1.20.140.40">
    <property type="entry name" value="Invertase/pectin methylesterase inhibitor family protein"/>
    <property type="match status" value="1"/>
</dbReference>
<reference evidence="12" key="1">
    <citation type="journal article" date="2016" name="Nat. Biotechnol.">
        <title>Sequencing wild and cultivated cassava and related species reveals extensive interspecific hybridization and genetic diversity.</title>
        <authorList>
            <person name="Bredeson J.V."/>
            <person name="Lyons J.B."/>
            <person name="Prochnik S.E."/>
            <person name="Wu G.A."/>
            <person name="Ha C.M."/>
            <person name="Edsinger-Gonzales E."/>
            <person name="Grimwood J."/>
            <person name="Schmutz J."/>
            <person name="Rabbi I.Y."/>
            <person name="Egesi C."/>
            <person name="Nauluvula P."/>
            <person name="Lebot V."/>
            <person name="Ndunguru J."/>
            <person name="Mkamilo G."/>
            <person name="Bart R.S."/>
            <person name="Setter T.L."/>
            <person name="Gleadow R.M."/>
            <person name="Kulakow P."/>
            <person name="Ferguson M.E."/>
            <person name="Rounsley S."/>
            <person name="Rokhsar D.S."/>
        </authorList>
    </citation>
    <scope>NUCLEOTIDE SEQUENCE [LARGE SCALE GENOMIC DNA]</scope>
    <source>
        <strain evidence="12">cv. AM560-2</strain>
    </source>
</reference>
<evidence type="ECO:0000313" key="11">
    <source>
        <dbReference type="EMBL" id="OAY44011.1"/>
    </source>
</evidence>
<dbReference type="SUPFAM" id="SSF51126">
    <property type="entry name" value="Pectin lyase-like"/>
    <property type="match status" value="1"/>
</dbReference>
<keyword evidence="6 9" id="KW-0378">Hydrolase</keyword>
<dbReference type="CDD" id="cd15798">
    <property type="entry name" value="PMEI-like_3"/>
    <property type="match status" value="1"/>
</dbReference>
<dbReference type="GO" id="GO:0046910">
    <property type="term" value="F:pectinesterase inhibitor activity"/>
    <property type="evidence" value="ECO:0000318"/>
    <property type="project" value="GO_Central"/>
</dbReference>
<evidence type="ECO:0000256" key="6">
    <source>
        <dbReference type="ARBA" id="ARBA00022801"/>
    </source>
</evidence>
<dbReference type="InterPro" id="IPR035513">
    <property type="entry name" value="Invertase/methylesterase_inhib"/>
</dbReference>
<dbReference type="FunFam" id="2.160.20.10:FF:000001">
    <property type="entry name" value="Pectinesterase"/>
    <property type="match status" value="1"/>
</dbReference>
<dbReference type="GO" id="GO:0042545">
    <property type="term" value="P:cell wall modification"/>
    <property type="evidence" value="ECO:0007669"/>
    <property type="project" value="UniProtKB-UniRule"/>
</dbReference>
<dbReference type="OrthoDB" id="2019149at2759"/>
<keyword evidence="9" id="KW-0732">Signal</keyword>
<dbReference type="EMBL" id="CM004394">
    <property type="protein sequence ID" value="OAY44011.1"/>
    <property type="molecule type" value="Genomic_DNA"/>
</dbReference>
<proteinExistence type="inferred from homology"/>
<sequence>MASIFSFLSTISLLLMFVFFLSLSLADSSPIFNTPETLCDSTPYPPFCKSSLPYNKPGTVQDYARISIANSLTNARDFLSLVQHYSSLPSTSHESTNILALEDCQFLAQLNIDSFSYALQTVNRSNDANLPGSLAVDLLTLFSATLTNLETCLESLQVSDSSILNNLTAPLSNGTQYCSTTLALFCHAWVPHPEKGRLLAEGKDIFPSMKNGARKSFRLRTYESIMGRKLLQGFEDGVSVRQMVVVNQNGTGDFANITDAVNAASNNTASSDGYFVIYVVAGVYNEYVFIPKNKKYLMMIGDGINQTIITGNRSVVDGWTTFNSFTFAVVGQGFVAVNITFQNTAGAIKHQAVAVRNGADLSTFYNCSFEGYQDTLYTHSLRQFYRDCEIYGTIDYIFGNAAVVLQNCKIYSRVPLDDQYNAVTAQDRTDPNQNTGTSIQNCSILASAELAASNGTTKSYLGRPWKEYSRTVVMQSFIDSLIDPSGWSPWSGDFALATLYYAEFNNTGPGSDTSNRVTWDGYHLINATDAANFTVSNFTQGDIWLPATGVPYFGGLL</sequence>
<dbReference type="PANTHER" id="PTHR31707">
    <property type="entry name" value="PECTINESTERASE"/>
    <property type="match status" value="1"/>
</dbReference>
<dbReference type="SMART" id="SM00856">
    <property type="entry name" value="PMEI"/>
    <property type="match status" value="1"/>
</dbReference>
<comment type="caution">
    <text evidence="11">The sequence shown here is derived from an EMBL/GenBank/DDBJ whole genome shotgun (WGS) entry which is preliminary data.</text>
</comment>
<evidence type="ECO:0000256" key="2">
    <source>
        <dbReference type="ARBA" id="ARBA00005184"/>
    </source>
</evidence>
<dbReference type="Pfam" id="PF04043">
    <property type="entry name" value="PMEI"/>
    <property type="match status" value="1"/>
</dbReference>
<evidence type="ECO:0000256" key="9">
    <source>
        <dbReference type="RuleBase" id="RU000589"/>
    </source>
</evidence>
<dbReference type="PROSITE" id="PS00503">
    <property type="entry name" value="PECTINESTERASE_2"/>
    <property type="match status" value="1"/>
</dbReference>
<dbReference type="Gramene" id="Manes.08G115400.1.v8.1">
    <property type="protein sequence ID" value="Manes.08G115400.1.v8.1.CDS"/>
    <property type="gene ID" value="Manes.08G115400.v8.1"/>
</dbReference>
<dbReference type="Gene3D" id="2.160.20.10">
    <property type="entry name" value="Single-stranded right-handed beta-helix, Pectin lyase-like"/>
    <property type="match status" value="1"/>
</dbReference>
<dbReference type="STRING" id="3983.A0A2C9VHT4"/>
<name>A0A2C9VHT4_MANES</name>
<comment type="similarity">
    <text evidence="4">In the C-terminal section; belongs to the pectinesterase family.</text>
</comment>
<dbReference type="UniPathway" id="UPA00545">
    <property type="reaction ID" value="UER00823"/>
</dbReference>
<evidence type="ECO:0000256" key="3">
    <source>
        <dbReference type="ARBA" id="ARBA00006027"/>
    </source>
</evidence>
<protein>
    <recommendedName>
        <fullName evidence="9">Pectinesterase</fullName>
        <ecNumber evidence="9">3.1.1.11</ecNumber>
    </recommendedName>
</protein>
<feature type="active site" evidence="8">
    <location>
        <position position="395"/>
    </location>
</feature>
<evidence type="ECO:0000259" key="10">
    <source>
        <dbReference type="SMART" id="SM00856"/>
    </source>
</evidence>
<dbReference type="NCBIfam" id="TIGR01614">
    <property type="entry name" value="PME_inhib"/>
    <property type="match status" value="1"/>
</dbReference>
<evidence type="ECO:0000256" key="7">
    <source>
        <dbReference type="ARBA" id="ARBA00023085"/>
    </source>
</evidence>